<feature type="domain" description="RNA polymerase sigma-70" evidence="5">
    <location>
        <begin position="23"/>
        <end position="36"/>
    </location>
</feature>
<keyword evidence="1" id="KW-0805">Transcription regulation</keyword>
<dbReference type="AlphaFoldDB" id="A0A7X0RPX3"/>
<keyword evidence="3" id="KW-0238">DNA-binding</keyword>
<dbReference type="InterPro" id="IPR013325">
    <property type="entry name" value="RNA_pol_sigma_r2"/>
</dbReference>
<accession>A0A7X0RPX3</accession>
<keyword evidence="4" id="KW-0804">Transcription</keyword>
<evidence type="ECO:0000313" key="7">
    <source>
        <dbReference type="Proteomes" id="UP000547209"/>
    </source>
</evidence>
<reference evidence="6 7" key="1">
    <citation type="submission" date="2020-08" db="EMBL/GenBank/DDBJ databases">
        <title>Cohnella phylogeny.</title>
        <authorList>
            <person name="Dunlap C."/>
        </authorList>
    </citation>
    <scope>NUCLEOTIDE SEQUENCE [LARGE SCALE GENOMIC DNA]</scope>
    <source>
        <strain evidence="6 7">DSM 28246</strain>
    </source>
</reference>
<dbReference type="PRINTS" id="PR00046">
    <property type="entry name" value="SIGMA70FCT"/>
</dbReference>
<proteinExistence type="predicted"/>
<evidence type="ECO:0000256" key="4">
    <source>
        <dbReference type="ARBA" id="ARBA00023163"/>
    </source>
</evidence>
<dbReference type="Proteomes" id="UP000547209">
    <property type="component" value="Unassembled WGS sequence"/>
</dbReference>
<dbReference type="RefSeq" id="WP_185141687.1">
    <property type="nucleotide sequence ID" value="NZ_JACJVP010000007.1"/>
</dbReference>
<dbReference type="InterPro" id="IPR014284">
    <property type="entry name" value="RNA_pol_sigma-70_dom"/>
</dbReference>
<evidence type="ECO:0000256" key="2">
    <source>
        <dbReference type="ARBA" id="ARBA00023082"/>
    </source>
</evidence>
<comment type="caution">
    <text evidence="6">The sequence shown here is derived from an EMBL/GenBank/DDBJ whole genome shotgun (WGS) entry which is preliminary data.</text>
</comment>
<evidence type="ECO:0000256" key="3">
    <source>
        <dbReference type="ARBA" id="ARBA00023125"/>
    </source>
</evidence>
<dbReference type="InterPro" id="IPR007627">
    <property type="entry name" value="RNA_pol_sigma70_r2"/>
</dbReference>
<dbReference type="Pfam" id="PF04542">
    <property type="entry name" value="Sigma70_r2"/>
    <property type="match status" value="1"/>
</dbReference>
<protein>
    <submittedName>
        <fullName evidence="6">Sigma-70 family RNA polymerase sigma factor</fullName>
    </submittedName>
</protein>
<name>A0A7X0RPX3_9BACL</name>
<dbReference type="InterPro" id="IPR013324">
    <property type="entry name" value="RNA_pol_sigma_r3/r4-like"/>
</dbReference>
<sequence length="207" mass="23215">MPLVGKVAKQYRLRAKAAFDFDDIVSAGYMGLVEAAQRYDPDRGFTFSTYAVSLIRGSILRHLREYSGPCVKVPRPARELLNKMICLHLLDKPDDEVAAILGTTIKKVQRARHVHAIQVSSLDSQLLGSDEDKPWTLGDSVSNEDDYSSVNVADFLATLPEREARIIKMRMTGTRQQEIASLLGTYQSQVSRAMQRVGRAWIVYQAQ</sequence>
<keyword evidence="7" id="KW-1185">Reference proteome</keyword>
<dbReference type="Gene3D" id="1.10.1740.10">
    <property type="match status" value="1"/>
</dbReference>
<dbReference type="SUPFAM" id="SSF88946">
    <property type="entry name" value="Sigma2 domain of RNA polymerase sigma factors"/>
    <property type="match status" value="1"/>
</dbReference>
<dbReference type="PANTHER" id="PTHR30385">
    <property type="entry name" value="SIGMA FACTOR F FLAGELLAR"/>
    <property type="match status" value="1"/>
</dbReference>
<dbReference type="InterPro" id="IPR000943">
    <property type="entry name" value="RNA_pol_sigma70"/>
</dbReference>
<dbReference type="NCBIfam" id="TIGR02937">
    <property type="entry name" value="sigma70-ECF"/>
    <property type="match status" value="1"/>
</dbReference>
<gene>
    <name evidence="6" type="ORF">H7C19_06045</name>
</gene>
<evidence type="ECO:0000256" key="1">
    <source>
        <dbReference type="ARBA" id="ARBA00023015"/>
    </source>
</evidence>
<dbReference type="Gene3D" id="1.20.140.160">
    <property type="match status" value="1"/>
</dbReference>
<dbReference type="GO" id="GO:0003677">
    <property type="term" value="F:DNA binding"/>
    <property type="evidence" value="ECO:0007669"/>
    <property type="project" value="UniProtKB-KW"/>
</dbReference>
<keyword evidence="2" id="KW-0731">Sigma factor</keyword>
<dbReference type="GO" id="GO:0006352">
    <property type="term" value="P:DNA-templated transcription initiation"/>
    <property type="evidence" value="ECO:0007669"/>
    <property type="project" value="InterPro"/>
</dbReference>
<organism evidence="6 7">
    <name type="scientific">Cohnella nanjingensis</name>
    <dbReference type="NCBI Taxonomy" id="1387779"/>
    <lineage>
        <taxon>Bacteria</taxon>
        <taxon>Bacillati</taxon>
        <taxon>Bacillota</taxon>
        <taxon>Bacilli</taxon>
        <taxon>Bacillales</taxon>
        <taxon>Paenibacillaceae</taxon>
        <taxon>Cohnella</taxon>
    </lineage>
</organism>
<evidence type="ECO:0000313" key="6">
    <source>
        <dbReference type="EMBL" id="MBB6670245.1"/>
    </source>
</evidence>
<dbReference type="SUPFAM" id="SSF88659">
    <property type="entry name" value="Sigma3 and sigma4 domains of RNA polymerase sigma factors"/>
    <property type="match status" value="1"/>
</dbReference>
<dbReference type="PROSITE" id="PS00715">
    <property type="entry name" value="SIGMA70_1"/>
    <property type="match status" value="1"/>
</dbReference>
<dbReference type="EMBL" id="JACJVP010000007">
    <property type="protein sequence ID" value="MBB6670245.1"/>
    <property type="molecule type" value="Genomic_DNA"/>
</dbReference>
<evidence type="ECO:0000259" key="5">
    <source>
        <dbReference type="PROSITE" id="PS00715"/>
    </source>
</evidence>
<dbReference type="GO" id="GO:0016987">
    <property type="term" value="F:sigma factor activity"/>
    <property type="evidence" value="ECO:0007669"/>
    <property type="project" value="UniProtKB-KW"/>
</dbReference>